<dbReference type="InterPro" id="IPR016181">
    <property type="entry name" value="Acyl_CoA_acyltransferase"/>
</dbReference>
<evidence type="ECO:0000259" key="1">
    <source>
        <dbReference type="Pfam" id="PF13480"/>
    </source>
</evidence>
<keyword evidence="3" id="KW-1185">Reference proteome</keyword>
<dbReference type="Pfam" id="PF13480">
    <property type="entry name" value="Acetyltransf_6"/>
    <property type="match status" value="1"/>
</dbReference>
<dbReference type="RefSeq" id="WP_108174431.1">
    <property type="nucleotide sequence ID" value="NZ_PZZL01000001.1"/>
</dbReference>
<organism evidence="2 3">
    <name type="scientific">Phreatobacter oligotrophus</name>
    <dbReference type="NCBI Taxonomy" id="1122261"/>
    <lineage>
        <taxon>Bacteria</taxon>
        <taxon>Pseudomonadati</taxon>
        <taxon>Pseudomonadota</taxon>
        <taxon>Alphaproteobacteria</taxon>
        <taxon>Hyphomicrobiales</taxon>
        <taxon>Phreatobacteraceae</taxon>
        <taxon>Phreatobacter</taxon>
    </lineage>
</organism>
<feature type="domain" description="BioF2-like acetyltransferase" evidence="1">
    <location>
        <begin position="191"/>
        <end position="335"/>
    </location>
</feature>
<keyword evidence="2" id="KW-0808">Transferase</keyword>
<proteinExistence type="predicted"/>
<dbReference type="Gene3D" id="3.40.630.30">
    <property type="match status" value="1"/>
</dbReference>
<dbReference type="OrthoDB" id="8193702at2"/>
<sequence length="394" mass="42047">MSLVAEITDAPAQTSAPALPFAVGVTTDFDAVRKAWQALIAEAPHSGYQLLAWQETFQRHLGTGETTCIALVSDAAGRPQALLPLTIARRRGVATASFIGGKHVNFAMGLWRPAFARSLDAAALRSILGEVARKAPAAIDVFAFANQPLAWAGQANPLALLPHRLSPSFGYHLALGPDAEAVLERVVSSASRRKLRKKERALADEGAVTFTVARDAATIARFTDAFLAHKAARFAELGIPNVFAELGTRDFILAAAAGDSPAIELCALIVGDEPVALFGGTIAAGRYSGMFNAMAPGPQQRHSPGELLLHHLIRHCCERGLTVFDLGAGEADYKSHICDGTDALFDLAVPVTAKGQAAAFVQDMAGQMKRRIKQSPRLWPLIVRLRRLRGRLSA</sequence>
<reference evidence="2 3" key="1">
    <citation type="submission" date="2018-04" db="EMBL/GenBank/DDBJ databases">
        <title>Genomic Encyclopedia of Archaeal and Bacterial Type Strains, Phase II (KMG-II): from individual species to whole genera.</title>
        <authorList>
            <person name="Goeker M."/>
        </authorList>
    </citation>
    <scope>NUCLEOTIDE SEQUENCE [LARGE SCALE GENOMIC DNA]</scope>
    <source>
        <strain evidence="2 3">DSM 25521</strain>
    </source>
</reference>
<dbReference type="GO" id="GO:0016740">
    <property type="term" value="F:transferase activity"/>
    <property type="evidence" value="ECO:0007669"/>
    <property type="project" value="UniProtKB-KW"/>
</dbReference>
<dbReference type="InterPro" id="IPR038740">
    <property type="entry name" value="BioF2-like_GNAT_dom"/>
</dbReference>
<evidence type="ECO:0000313" key="3">
    <source>
        <dbReference type="Proteomes" id="UP000241808"/>
    </source>
</evidence>
<evidence type="ECO:0000313" key="2">
    <source>
        <dbReference type="EMBL" id="PTM62007.1"/>
    </source>
</evidence>
<dbReference type="Proteomes" id="UP000241808">
    <property type="component" value="Unassembled WGS sequence"/>
</dbReference>
<accession>A0A2T4ZJ43</accession>
<name>A0A2T4ZJ43_9HYPH</name>
<comment type="caution">
    <text evidence="2">The sequence shown here is derived from an EMBL/GenBank/DDBJ whole genome shotgun (WGS) entry which is preliminary data.</text>
</comment>
<dbReference type="SUPFAM" id="SSF55729">
    <property type="entry name" value="Acyl-CoA N-acyltransferases (Nat)"/>
    <property type="match status" value="1"/>
</dbReference>
<dbReference type="EMBL" id="PZZL01000001">
    <property type="protein sequence ID" value="PTM62007.1"/>
    <property type="molecule type" value="Genomic_DNA"/>
</dbReference>
<gene>
    <name evidence="2" type="ORF">C8P69_101682</name>
</gene>
<protein>
    <submittedName>
        <fullName evidence="2">CelD/BcsL family acetyltransferase involved in cellulose biosynthesis</fullName>
    </submittedName>
</protein>
<dbReference type="AlphaFoldDB" id="A0A2T4ZJ43"/>